<reference evidence="1" key="1">
    <citation type="submission" date="2022-10" db="EMBL/GenBank/DDBJ databases">
        <title>Culturing micro-colonial fungi from biological soil crusts in the Mojave desert and describing Neophaeococcomyces mojavensis, and introducing the new genera and species Taxawa tesnikishii.</title>
        <authorList>
            <person name="Kurbessoian T."/>
            <person name="Stajich J.E."/>
        </authorList>
    </citation>
    <scope>NUCLEOTIDE SEQUENCE</scope>
    <source>
        <strain evidence="1">JES_115</strain>
    </source>
</reference>
<evidence type="ECO:0000313" key="1">
    <source>
        <dbReference type="EMBL" id="KAJ9636374.1"/>
    </source>
</evidence>
<evidence type="ECO:0000313" key="2">
    <source>
        <dbReference type="Proteomes" id="UP001172680"/>
    </source>
</evidence>
<keyword evidence="2" id="KW-1185">Reference proteome</keyword>
<name>A0ACC2YMN9_9PEZI</name>
<comment type="caution">
    <text evidence="1">The sequence shown here is derived from an EMBL/GenBank/DDBJ whole genome shotgun (WGS) entry which is preliminary data.</text>
</comment>
<dbReference type="Proteomes" id="UP001172680">
    <property type="component" value="Unassembled WGS sequence"/>
</dbReference>
<protein>
    <submittedName>
        <fullName evidence="1">Uncharacterized protein</fullName>
    </submittedName>
</protein>
<gene>
    <name evidence="1" type="ORF">H2199_008049</name>
</gene>
<accession>A0ACC2YMN9</accession>
<sequence length="327" mass="36814">MVPTPPQTLRRAKAAYKKGHSTLSEAEAKRIERLEELERRACRAKLSEQRRKEAERKRLEKEEKERQARRQLGVGLATQLAGYSHTQREEEEGDEGAEEPGGKVVVKKVKEEIKTEPWDDEEMDDVLLRSDGPEALESPAYSVEADTSASTSPDPWEEDDIDDATLLDASKEGTPYADSSRSTPLFPKPLINTHIPSNTNTNCTLQKYPVPIDIDCWDDILDSNTQIDRDIAGDWETPPSSTLLDQASLISTQDLDLFMDNLEELNLYVSTQVLQDIAFDDITLSPEITRIVDVDKINSYAAAQVGSDHDYDLDYDSDPYGHDCPWD</sequence>
<proteinExistence type="predicted"/>
<dbReference type="EMBL" id="JAPDRP010000025">
    <property type="protein sequence ID" value="KAJ9636374.1"/>
    <property type="molecule type" value="Genomic_DNA"/>
</dbReference>
<organism evidence="1 2">
    <name type="scientific">Coniosporium tulheliwenetii</name>
    <dbReference type="NCBI Taxonomy" id="3383036"/>
    <lineage>
        <taxon>Eukaryota</taxon>
        <taxon>Fungi</taxon>
        <taxon>Dikarya</taxon>
        <taxon>Ascomycota</taxon>
        <taxon>Pezizomycotina</taxon>
        <taxon>Dothideomycetes</taxon>
        <taxon>Dothideomycetes incertae sedis</taxon>
        <taxon>Coniosporium</taxon>
    </lineage>
</organism>